<evidence type="ECO:0000313" key="1">
    <source>
        <dbReference type="EMBL" id="CEK97736.1"/>
    </source>
</evidence>
<protein>
    <submittedName>
        <fullName evidence="1">Uncharacterized protein</fullName>
    </submittedName>
</protein>
<accession>A0A0B7BZC4</accession>
<proteinExistence type="predicted"/>
<gene>
    <name evidence="1" type="primary">ORF216740</name>
</gene>
<organism evidence="1">
    <name type="scientific">Arion vulgaris</name>
    <dbReference type="NCBI Taxonomy" id="1028688"/>
    <lineage>
        <taxon>Eukaryota</taxon>
        <taxon>Metazoa</taxon>
        <taxon>Spiralia</taxon>
        <taxon>Lophotrochozoa</taxon>
        <taxon>Mollusca</taxon>
        <taxon>Gastropoda</taxon>
        <taxon>Heterobranchia</taxon>
        <taxon>Euthyneura</taxon>
        <taxon>Panpulmonata</taxon>
        <taxon>Eupulmonata</taxon>
        <taxon>Stylommatophora</taxon>
        <taxon>Helicina</taxon>
        <taxon>Arionoidea</taxon>
        <taxon>Arionidae</taxon>
        <taxon>Arion</taxon>
    </lineage>
</organism>
<reference evidence="1" key="1">
    <citation type="submission" date="2014-12" db="EMBL/GenBank/DDBJ databases">
        <title>Insight into the proteome of Arion vulgaris.</title>
        <authorList>
            <person name="Aradska J."/>
            <person name="Bulat T."/>
            <person name="Smidak R."/>
            <person name="Sarate P."/>
            <person name="Gangsoo J."/>
            <person name="Sialana F."/>
            <person name="Bilban M."/>
            <person name="Lubec G."/>
        </authorList>
    </citation>
    <scope>NUCLEOTIDE SEQUENCE</scope>
    <source>
        <tissue evidence="1">Skin</tissue>
    </source>
</reference>
<sequence length="69" mass="7559">HALFRSIEELQESSLDKSVTAERDFRGKQVEKCFVGEQEQNSDSGMPQIIFADSQVSKISEASSGLGVP</sequence>
<name>A0A0B7BZC4_9EUPU</name>
<feature type="non-terminal residue" evidence="1">
    <location>
        <position position="69"/>
    </location>
</feature>
<dbReference type="AlphaFoldDB" id="A0A0B7BZC4"/>
<dbReference type="EMBL" id="HACG01050871">
    <property type="protein sequence ID" value="CEK97736.1"/>
    <property type="molecule type" value="Transcribed_RNA"/>
</dbReference>
<feature type="non-terminal residue" evidence="1">
    <location>
        <position position="1"/>
    </location>
</feature>